<dbReference type="EMBL" id="VCKY01000002">
    <property type="protein sequence ID" value="TMR25476.1"/>
    <property type="molecule type" value="Genomic_DNA"/>
</dbReference>
<dbReference type="OrthoDB" id="3516453at2"/>
<evidence type="ECO:0000313" key="3">
    <source>
        <dbReference type="Proteomes" id="UP000309128"/>
    </source>
</evidence>
<evidence type="ECO:0000259" key="1">
    <source>
        <dbReference type="Pfam" id="PF00501"/>
    </source>
</evidence>
<dbReference type="Proteomes" id="UP000309128">
    <property type="component" value="Unassembled WGS sequence"/>
</dbReference>
<feature type="domain" description="AMP-dependent synthetase/ligase" evidence="1">
    <location>
        <begin position="11"/>
        <end position="80"/>
    </location>
</feature>
<accession>A0A5S4FXP9</accession>
<sequence length="247" mass="26099">MTWTELVMSSAPTKGDQPAVSDVRTGEVLSYSAFVRRVTRAAAGLRRNGLEQGDHVIVDVPLGVSLPVAVHSVAWAGGVSTLGSTGKARMMITLRDYDPGAVQVDRVFSFRPAPGVRPFGELLVSGAVEFGPVAGPAVTLDGVRVFDHIELAGDLRKLAARLVIGEDDVVISAVSEPFTGLRVMDLAMMAGAHVVLAHDPSVIGCRVLAEERGATMIVAPYDLARRLLGDPVRRVVDQRAVVSSLGL</sequence>
<dbReference type="AlphaFoldDB" id="A0A5S4FXP9"/>
<dbReference type="RefSeq" id="WP_138664167.1">
    <property type="nucleotide sequence ID" value="NZ_VCKY01000002.1"/>
</dbReference>
<comment type="caution">
    <text evidence="2">The sequence shown here is derived from an EMBL/GenBank/DDBJ whole genome shotgun (WGS) entry which is preliminary data.</text>
</comment>
<dbReference type="Pfam" id="PF00501">
    <property type="entry name" value="AMP-binding"/>
    <property type="match status" value="1"/>
</dbReference>
<organism evidence="2 3">
    <name type="scientific">Nonomuraea turkmeniaca</name>
    <dbReference type="NCBI Taxonomy" id="103838"/>
    <lineage>
        <taxon>Bacteria</taxon>
        <taxon>Bacillati</taxon>
        <taxon>Actinomycetota</taxon>
        <taxon>Actinomycetes</taxon>
        <taxon>Streptosporangiales</taxon>
        <taxon>Streptosporangiaceae</taxon>
        <taxon>Nonomuraea</taxon>
    </lineage>
</organism>
<protein>
    <recommendedName>
        <fullName evidence="1">AMP-dependent synthetase/ligase domain-containing protein</fullName>
    </recommendedName>
</protein>
<dbReference type="SUPFAM" id="SSF56801">
    <property type="entry name" value="Acetyl-CoA synthetase-like"/>
    <property type="match status" value="1"/>
</dbReference>
<keyword evidence="3" id="KW-1185">Reference proteome</keyword>
<name>A0A5S4FXP9_9ACTN</name>
<dbReference type="InterPro" id="IPR042099">
    <property type="entry name" value="ANL_N_sf"/>
</dbReference>
<reference evidence="2 3" key="1">
    <citation type="submission" date="2019-05" db="EMBL/GenBank/DDBJ databases">
        <title>Draft genome sequence of Nonomuraea turkmeniaca DSM 43926.</title>
        <authorList>
            <person name="Saricaoglu S."/>
            <person name="Isik K."/>
        </authorList>
    </citation>
    <scope>NUCLEOTIDE SEQUENCE [LARGE SCALE GENOMIC DNA]</scope>
    <source>
        <strain evidence="2 3">DSM 43926</strain>
    </source>
</reference>
<dbReference type="Gene3D" id="3.40.50.12780">
    <property type="entry name" value="N-terminal domain of ligase-like"/>
    <property type="match status" value="1"/>
</dbReference>
<proteinExistence type="predicted"/>
<evidence type="ECO:0000313" key="2">
    <source>
        <dbReference type="EMBL" id="TMR25476.1"/>
    </source>
</evidence>
<dbReference type="InterPro" id="IPR000873">
    <property type="entry name" value="AMP-dep_synth/lig_dom"/>
</dbReference>
<gene>
    <name evidence="2" type="ORF">ETD86_01100</name>
</gene>